<name>A0ABS5F3U9_9PROT</name>
<gene>
    <name evidence="2" type="ORF">GXW71_22775</name>
</gene>
<reference evidence="3" key="1">
    <citation type="journal article" date="2021" name="Syst. Appl. Microbiol.">
        <title>Roseomonas hellenica sp. nov., isolated from roots of wild-growing Alkanna tinctoria.</title>
        <authorList>
            <person name="Rat A."/>
            <person name="Naranjo H.D."/>
            <person name="Lebbe L."/>
            <person name="Cnockaert M."/>
            <person name="Krigas N."/>
            <person name="Grigoriadou K."/>
            <person name="Maloupa E."/>
            <person name="Willems A."/>
        </authorList>
    </citation>
    <scope>NUCLEOTIDE SEQUENCE [LARGE SCALE GENOMIC DNA]</scope>
    <source>
        <strain evidence="3">LMG 31523</strain>
    </source>
</reference>
<accession>A0ABS5F3U9</accession>
<comment type="caution">
    <text evidence="2">The sequence shown here is derived from an EMBL/GenBank/DDBJ whole genome shotgun (WGS) entry which is preliminary data.</text>
</comment>
<evidence type="ECO:0000313" key="2">
    <source>
        <dbReference type="EMBL" id="MBR0667201.1"/>
    </source>
</evidence>
<feature type="signal peptide" evidence="1">
    <location>
        <begin position="1"/>
        <end position="21"/>
    </location>
</feature>
<dbReference type="Proteomes" id="UP001196870">
    <property type="component" value="Unassembled WGS sequence"/>
</dbReference>
<evidence type="ECO:0000256" key="1">
    <source>
        <dbReference type="SAM" id="SignalP"/>
    </source>
</evidence>
<sequence length="103" mass="10532">MASRRLLLILGLLSVARGAEACAVATTIRVENGASEVVRTLQVLSPSPGSNQAPQGGAAPGQAVSITLPSCIGVYGLRATFASGRAVDHPNLDARTIRGLVLR</sequence>
<protein>
    <submittedName>
        <fullName evidence="2">Uncharacterized protein</fullName>
    </submittedName>
</protein>
<proteinExistence type="predicted"/>
<dbReference type="RefSeq" id="WP_211854978.1">
    <property type="nucleotide sequence ID" value="NZ_JAAGBB010000031.1"/>
</dbReference>
<dbReference type="EMBL" id="JAAGBB010000031">
    <property type="protein sequence ID" value="MBR0667201.1"/>
    <property type="molecule type" value="Genomic_DNA"/>
</dbReference>
<feature type="chain" id="PRO_5047015854" evidence="1">
    <location>
        <begin position="22"/>
        <end position="103"/>
    </location>
</feature>
<organism evidence="2 3">
    <name type="scientific">Plastoroseomonas hellenica</name>
    <dbReference type="NCBI Taxonomy" id="2687306"/>
    <lineage>
        <taxon>Bacteria</taxon>
        <taxon>Pseudomonadati</taxon>
        <taxon>Pseudomonadota</taxon>
        <taxon>Alphaproteobacteria</taxon>
        <taxon>Acetobacterales</taxon>
        <taxon>Acetobacteraceae</taxon>
        <taxon>Plastoroseomonas</taxon>
    </lineage>
</organism>
<keyword evidence="1" id="KW-0732">Signal</keyword>
<keyword evidence="3" id="KW-1185">Reference proteome</keyword>
<evidence type="ECO:0000313" key="3">
    <source>
        <dbReference type="Proteomes" id="UP001196870"/>
    </source>
</evidence>